<protein>
    <submittedName>
        <fullName evidence="2">Uncharacterized protein</fullName>
    </submittedName>
</protein>
<evidence type="ECO:0000256" key="1">
    <source>
        <dbReference type="SAM" id="Phobius"/>
    </source>
</evidence>
<keyword evidence="1" id="KW-1133">Transmembrane helix</keyword>
<proteinExistence type="predicted"/>
<name>D9PMW2_9ZZZZ</name>
<organism evidence="2">
    <name type="scientific">sediment metagenome</name>
    <dbReference type="NCBI Taxonomy" id="749907"/>
    <lineage>
        <taxon>unclassified sequences</taxon>
        <taxon>metagenomes</taxon>
        <taxon>ecological metagenomes</taxon>
    </lineage>
</organism>
<evidence type="ECO:0000313" key="2">
    <source>
        <dbReference type="EMBL" id="EFK95104.1"/>
    </source>
</evidence>
<gene>
    <name evidence="2" type="ORF">LDC_2891</name>
</gene>
<sequence length="135" mass="15982">MVYYVFFLVLSLFIKEKKDTFDYLMIFLFFVIGIFILLKGIYTIEKIIDLNKYAIEKQKQNSWSYIDNVGKFNTIVVHKNIDGGYSTQEGFVVMVDVGVGRNEVYETCLSRKTYLDKEVEYNDCKKIFKINIFEK</sequence>
<accession>D9PMW2</accession>
<dbReference type="AlphaFoldDB" id="D9PMW2"/>
<keyword evidence="1" id="KW-0472">Membrane</keyword>
<reference evidence="2" key="2">
    <citation type="journal article" date="2011" name="Microb. Ecol.">
        <title>Taxonomic and Functional Metagenomic Profiling of the Microbial Community in the Anoxic Sediment of a Sub-saline Shallow Lake (Laguna de Carrizo, Central Spain).</title>
        <authorList>
            <person name="Ferrer M."/>
            <person name="Guazzaroni M.E."/>
            <person name="Richter M."/>
            <person name="Garcia-Salamanca A."/>
            <person name="Yarza P."/>
            <person name="Suarez-Suarez A."/>
            <person name="Solano J."/>
            <person name="Alcaide M."/>
            <person name="van Dillewijn P."/>
            <person name="Molina-Henares M.A."/>
            <person name="Lopez-Cortes N."/>
            <person name="Al-Ramahi Y."/>
            <person name="Guerrero C."/>
            <person name="Acosta A."/>
            <person name="de Eugenio L.I."/>
            <person name="Martinez V."/>
            <person name="Marques S."/>
            <person name="Rojo F."/>
            <person name="Santero E."/>
            <person name="Genilloud O."/>
            <person name="Perez-Perez J."/>
            <person name="Rossello-Mora R."/>
            <person name="Ramos J.L."/>
        </authorList>
    </citation>
    <scope>NUCLEOTIDE SEQUENCE</scope>
</reference>
<keyword evidence="1" id="KW-0812">Transmembrane</keyword>
<feature type="transmembrane region" description="Helical" evidence="1">
    <location>
        <begin position="20"/>
        <end position="42"/>
    </location>
</feature>
<comment type="caution">
    <text evidence="2">The sequence shown here is derived from an EMBL/GenBank/DDBJ whole genome shotgun (WGS) entry which is preliminary data.</text>
</comment>
<dbReference type="EMBL" id="ADZX01000887">
    <property type="protein sequence ID" value="EFK95104.1"/>
    <property type="molecule type" value="Genomic_DNA"/>
</dbReference>
<reference evidence="2" key="1">
    <citation type="submission" date="2010-07" db="EMBL/GenBank/DDBJ databases">
        <authorList>
            <consortium name="CONSOLIDER consortium CSD2007-00005"/>
            <person name="Guazzaroni M.-E."/>
            <person name="Richter M."/>
            <person name="Garcia-Salamanca A."/>
            <person name="Yarza P."/>
            <person name="Ferrer M."/>
        </authorList>
    </citation>
    <scope>NUCLEOTIDE SEQUENCE</scope>
</reference>